<protein>
    <recommendedName>
        <fullName evidence="6">RING-type domain-containing protein</fullName>
    </recommendedName>
</protein>
<keyword evidence="8" id="KW-1185">Reference proteome</keyword>
<evidence type="ECO:0000313" key="8">
    <source>
        <dbReference type="Proteomes" id="UP000036987"/>
    </source>
</evidence>
<evidence type="ECO:0000256" key="2">
    <source>
        <dbReference type="ARBA" id="ARBA00022771"/>
    </source>
</evidence>
<dbReference type="AlphaFoldDB" id="A0A0K9P3D4"/>
<dbReference type="GO" id="GO:0008270">
    <property type="term" value="F:zinc ion binding"/>
    <property type="evidence" value="ECO:0007669"/>
    <property type="project" value="UniProtKB-KW"/>
</dbReference>
<sequence>MGFKYNSMSVGKGSLNDGGYGGDGKKGGRSDGLELACLCSICRNPVMEERGNRSTARLACGHLFHLDCIGSSFNARRRMQCPNCFKVEDGKWRYAAQSVQPR</sequence>
<evidence type="ECO:0000259" key="6">
    <source>
        <dbReference type="PROSITE" id="PS50089"/>
    </source>
</evidence>
<dbReference type="GO" id="GO:0004842">
    <property type="term" value="F:ubiquitin-protein transferase activity"/>
    <property type="evidence" value="ECO:0007669"/>
    <property type="project" value="InterPro"/>
</dbReference>
<evidence type="ECO:0000256" key="4">
    <source>
        <dbReference type="PROSITE-ProRule" id="PRU00175"/>
    </source>
</evidence>
<dbReference type="InterPro" id="IPR001841">
    <property type="entry name" value="Znf_RING"/>
</dbReference>
<dbReference type="PANTHER" id="PTHR46798">
    <property type="entry name" value="OS09G0511500 PROTEIN"/>
    <property type="match status" value="1"/>
</dbReference>
<dbReference type="Gene3D" id="3.30.40.10">
    <property type="entry name" value="Zinc/RING finger domain, C3HC4 (zinc finger)"/>
    <property type="match status" value="1"/>
</dbReference>
<feature type="region of interest" description="Disordered" evidence="5">
    <location>
        <begin position="1"/>
        <end position="27"/>
    </location>
</feature>
<dbReference type="PANTHER" id="PTHR46798:SF3">
    <property type="entry name" value="RING FINGER FAMILY PROTEIN"/>
    <property type="match status" value="1"/>
</dbReference>
<evidence type="ECO:0000256" key="3">
    <source>
        <dbReference type="ARBA" id="ARBA00022833"/>
    </source>
</evidence>
<dbReference type="CDD" id="cd16448">
    <property type="entry name" value="RING-H2"/>
    <property type="match status" value="1"/>
</dbReference>
<dbReference type="InterPro" id="IPR027370">
    <property type="entry name" value="Znf-RING_euk"/>
</dbReference>
<gene>
    <name evidence="7" type="ORF">ZOSMA_401G00080</name>
</gene>
<dbReference type="EMBL" id="LFYR01001219">
    <property type="protein sequence ID" value="KMZ63499.1"/>
    <property type="molecule type" value="Genomic_DNA"/>
</dbReference>
<dbReference type="Pfam" id="PF13445">
    <property type="entry name" value="zf-RING_UBOX"/>
    <property type="match status" value="1"/>
</dbReference>
<dbReference type="InterPro" id="IPR013083">
    <property type="entry name" value="Znf_RING/FYVE/PHD"/>
</dbReference>
<organism evidence="7 8">
    <name type="scientific">Zostera marina</name>
    <name type="common">Eelgrass</name>
    <dbReference type="NCBI Taxonomy" id="29655"/>
    <lineage>
        <taxon>Eukaryota</taxon>
        <taxon>Viridiplantae</taxon>
        <taxon>Streptophyta</taxon>
        <taxon>Embryophyta</taxon>
        <taxon>Tracheophyta</taxon>
        <taxon>Spermatophyta</taxon>
        <taxon>Magnoliopsida</taxon>
        <taxon>Liliopsida</taxon>
        <taxon>Zosteraceae</taxon>
        <taxon>Zostera</taxon>
    </lineage>
</organism>
<evidence type="ECO:0000256" key="5">
    <source>
        <dbReference type="SAM" id="MobiDB-lite"/>
    </source>
</evidence>
<evidence type="ECO:0000256" key="1">
    <source>
        <dbReference type="ARBA" id="ARBA00022723"/>
    </source>
</evidence>
<reference evidence="8" key="1">
    <citation type="journal article" date="2016" name="Nature">
        <title>The genome of the seagrass Zostera marina reveals angiosperm adaptation to the sea.</title>
        <authorList>
            <person name="Olsen J.L."/>
            <person name="Rouze P."/>
            <person name="Verhelst B."/>
            <person name="Lin Y.-C."/>
            <person name="Bayer T."/>
            <person name="Collen J."/>
            <person name="Dattolo E."/>
            <person name="De Paoli E."/>
            <person name="Dittami S."/>
            <person name="Maumus F."/>
            <person name="Michel G."/>
            <person name="Kersting A."/>
            <person name="Lauritano C."/>
            <person name="Lohaus R."/>
            <person name="Toepel M."/>
            <person name="Tonon T."/>
            <person name="Vanneste K."/>
            <person name="Amirebrahimi M."/>
            <person name="Brakel J."/>
            <person name="Bostroem C."/>
            <person name="Chovatia M."/>
            <person name="Grimwood J."/>
            <person name="Jenkins J.W."/>
            <person name="Jueterbock A."/>
            <person name="Mraz A."/>
            <person name="Stam W.T."/>
            <person name="Tice H."/>
            <person name="Bornberg-Bauer E."/>
            <person name="Green P.J."/>
            <person name="Pearson G.A."/>
            <person name="Procaccini G."/>
            <person name="Duarte C.M."/>
            <person name="Schmutz J."/>
            <person name="Reusch T.B.H."/>
            <person name="Van de Peer Y."/>
        </authorList>
    </citation>
    <scope>NUCLEOTIDE SEQUENCE [LARGE SCALE GENOMIC DNA]</scope>
    <source>
        <strain evidence="8">cv. Finnish</strain>
    </source>
</reference>
<keyword evidence="2 4" id="KW-0863">Zinc-finger</keyword>
<name>A0A0K9P3D4_ZOSMR</name>
<feature type="domain" description="RING-type" evidence="6">
    <location>
        <begin position="39"/>
        <end position="84"/>
    </location>
</feature>
<keyword evidence="3" id="KW-0862">Zinc</keyword>
<dbReference type="InterPro" id="IPR044274">
    <property type="entry name" value="RFI2"/>
</dbReference>
<dbReference type="PROSITE" id="PS50089">
    <property type="entry name" value="ZF_RING_2"/>
    <property type="match status" value="1"/>
</dbReference>
<evidence type="ECO:0000313" key="7">
    <source>
        <dbReference type="EMBL" id="KMZ63499.1"/>
    </source>
</evidence>
<keyword evidence="1" id="KW-0479">Metal-binding</keyword>
<dbReference type="Proteomes" id="UP000036987">
    <property type="component" value="Unassembled WGS sequence"/>
</dbReference>
<comment type="caution">
    <text evidence="7">The sequence shown here is derived from an EMBL/GenBank/DDBJ whole genome shotgun (WGS) entry which is preliminary data.</text>
</comment>
<dbReference type="OrthoDB" id="8062037at2759"/>
<proteinExistence type="predicted"/>
<dbReference type="SMART" id="SM00184">
    <property type="entry name" value="RING"/>
    <property type="match status" value="1"/>
</dbReference>
<dbReference type="SUPFAM" id="SSF57850">
    <property type="entry name" value="RING/U-box"/>
    <property type="match status" value="1"/>
</dbReference>
<accession>A0A0K9P3D4</accession>